<feature type="transmembrane region" description="Helical" evidence="13">
    <location>
        <begin position="179"/>
        <end position="195"/>
    </location>
</feature>
<dbReference type="InterPro" id="IPR001765">
    <property type="entry name" value="Carbonic_anhydrase"/>
</dbReference>
<dbReference type="Gene3D" id="3.40.1050.10">
    <property type="entry name" value="Carbonic anhydrase"/>
    <property type="match status" value="1"/>
</dbReference>
<feature type="transmembrane region" description="Helical" evidence="13">
    <location>
        <begin position="127"/>
        <end position="148"/>
    </location>
</feature>
<dbReference type="SUPFAM" id="SSF53056">
    <property type="entry name" value="beta-carbonic anhydrase, cab"/>
    <property type="match status" value="1"/>
</dbReference>
<evidence type="ECO:0000256" key="11">
    <source>
        <dbReference type="PIRSR" id="PIRSR601765-1"/>
    </source>
</evidence>
<dbReference type="GO" id="GO:0016020">
    <property type="term" value="C:membrane"/>
    <property type="evidence" value="ECO:0007669"/>
    <property type="project" value="UniProtKB-SubCell"/>
</dbReference>
<keyword evidence="4 13" id="KW-0812">Transmembrane</keyword>
<feature type="compositionally biased region" description="Basic and acidic residues" evidence="12">
    <location>
        <begin position="511"/>
        <end position="524"/>
    </location>
</feature>
<evidence type="ECO:0000256" key="8">
    <source>
        <dbReference type="ARBA" id="ARBA00023239"/>
    </source>
</evidence>
<feature type="transmembrane region" description="Helical" evidence="13">
    <location>
        <begin position="390"/>
        <end position="421"/>
    </location>
</feature>
<evidence type="ECO:0000256" key="5">
    <source>
        <dbReference type="ARBA" id="ARBA00022833"/>
    </source>
</evidence>
<dbReference type="GO" id="GO:0008270">
    <property type="term" value="F:zinc ion binding"/>
    <property type="evidence" value="ECO:0007669"/>
    <property type="project" value="InterPro"/>
</dbReference>
<keyword evidence="11" id="KW-0479">Metal-binding</keyword>
<organism evidence="15 16">
    <name type="scientific">Mycobacterium spongiae</name>
    <dbReference type="NCBI Taxonomy" id="886343"/>
    <lineage>
        <taxon>Bacteria</taxon>
        <taxon>Bacillati</taxon>
        <taxon>Actinomycetota</taxon>
        <taxon>Actinomycetes</taxon>
        <taxon>Mycobacteriales</taxon>
        <taxon>Mycobacteriaceae</taxon>
        <taxon>Mycobacterium</taxon>
    </lineage>
</organism>
<feature type="region of interest" description="Disordered" evidence="12">
    <location>
        <begin position="511"/>
        <end position="543"/>
    </location>
</feature>
<gene>
    <name evidence="15" type="ORF">F6B93_05415</name>
</gene>
<proteinExistence type="inferred from homology"/>
<feature type="transmembrane region" description="Helical" evidence="13">
    <location>
        <begin position="99"/>
        <end position="120"/>
    </location>
</feature>
<evidence type="ECO:0000256" key="6">
    <source>
        <dbReference type="ARBA" id="ARBA00022989"/>
    </source>
</evidence>
<dbReference type="Pfam" id="PF00916">
    <property type="entry name" value="Sulfate_transp"/>
    <property type="match status" value="1"/>
</dbReference>
<dbReference type="Proteomes" id="UP000682202">
    <property type="component" value="Chromosome"/>
</dbReference>
<keyword evidence="5 11" id="KW-0862">Zinc</keyword>
<feature type="transmembrane region" description="Helical" evidence="13">
    <location>
        <begin position="207"/>
        <end position="226"/>
    </location>
</feature>
<dbReference type="InterPro" id="IPR011547">
    <property type="entry name" value="SLC26A/SulP_dom"/>
</dbReference>
<feature type="binding site" evidence="11">
    <location>
        <position position="641"/>
    </location>
    <ligand>
        <name>Zn(2+)</name>
        <dbReference type="ChEBI" id="CHEBI:29105"/>
    </ligand>
</feature>
<feature type="binding site" evidence="11">
    <location>
        <position position="644"/>
    </location>
    <ligand>
        <name>Zn(2+)</name>
        <dbReference type="ChEBI" id="CHEBI:29105"/>
    </ligand>
</feature>
<evidence type="ECO:0000259" key="14">
    <source>
        <dbReference type="Pfam" id="PF00916"/>
    </source>
</evidence>
<name>A0A975K1G1_9MYCO</name>
<feature type="transmembrane region" description="Helical" evidence="13">
    <location>
        <begin position="254"/>
        <end position="283"/>
    </location>
</feature>
<feature type="binding site" evidence="11">
    <location>
        <position position="585"/>
    </location>
    <ligand>
        <name>Zn(2+)</name>
        <dbReference type="ChEBI" id="CHEBI:29105"/>
    </ligand>
</feature>
<evidence type="ECO:0000256" key="1">
    <source>
        <dbReference type="ARBA" id="ARBA00004141"/>
    </source>
</evidence>
<evidence type="ECO:0000256" key="10">
    <source>
        <dbReference type="ARBA" id="ARBA00048348"/>
    </source>
</evidence>
<evidence type="ECO:0000256" key="9">
    <source>
        <dbReference type="ARBA" id="ARBA00024993"/>
    </source>
</evidence>
<accession>A0A975K1G1</accession>
<feature type="transmembrane region" description="Helical" evidence="13">
    <location>
        <begin position="304"/>
        <end position="325"/>
    </location>
</feature>
<comment type="catalytic activity">
    <reaction evidence="10">
        <text>hydrogencarbonate + H(+) = CO2 + H2O</text>
        <dbReference type="Rhea" id="RHEA:10748"/>
        <dbReference type="ChEBI" id="CHEBI:15377"/>
        <dbReference type="ChEBI" id="CHEBI:15378"/>
        <dbReference type="ChEBI" id="CHEBI:16526"/>
        <dbReference type="ChEBI" id="CHEBI:17544"/>
        <dbReference type="EC" id="4.2.1.1"/>
    </reaction>
</comment>
<dbReference type="SMART" id="SM00947">
    <property type="entry name" value="Pro_CA"/>
    <property type="match status" value="1"/>
</dbReference>
<dbReference type="GO" id="GO:0004089">
    <property type="term" value="F:carbonate dehydratase activity"/>
    <property type="evidence" value="ECO:0007669"/>
    <property type="project" value="UniProtKB-EC"/>
</dbReference>
<dbReference type="InterPro" id="IPR001902">
    <property type="entry name" value="SLC26A/SulP_fam"/>
</dbReference>
<dbReference type="GO" id="GO:0055085">
    <property type="term" value="P:transmembrane transport"/>
    <property type="evidence" value="ECO:0007669"/>
    <property type="project" value="InterPro"/>
</dbReference>
<dbReference type="EC" id="4.2.1.1" evidence="3"/>
<keyword evidence="7 13" id="KW-0472">Membrane</keyword>
<comment type="function">
    <text evidence="9">Catalyzes the reversible hydration of carbon dioxide to form bicarbonate.</text>
</comment>
<evidence type="ECO:0000256" key="3">
    <source>
        <dbReference type="ARBA" id="ARBA00012925"/>
    </source>
</evidence>
<dbReference type="Pfam" id="PF00484">
    <property type="entry name" value="Pro_CA"/>
    <property type="match status" value="1"/>
</dbReference>
<feature type="transmembrane region" description="Helical" evidence="13">
    <location>
        <begin position="337"/>
        <end position="355"/>
    </location>
</feature>
<keyword evidence="6 13" id="KW-1133">Transmembrane helix</keyword>
<dbReference type="InterPro" id="IPR036874">
    <property type="entry name" value="Carbonic_anhydrase_sf"/>
</dbReference>
<dbReference type="EMBL" id="CP046600">
    <property type="protein sequence ID" value="QUR69609.1"/>
    <property type="molecule type" value="Genomic_DNA"/>
</dbReference>
<dbReference type="AlphaFoldDB" id="A0A975K1G1"/>
<evidence type="ECO:0000256" key="2">
    <source>
        <dbReference type="ARBA" id="ARBA00006217"/>
    </source>
</evidence>
<keyword evidence="16" id="KW-1185">Reference proteome</keyword>
<reference evidence="15" key="1">
    <citation type="submission" date="2019-12" db="EMBL/GenBank/DDBJ databases">
        <title>Mycobacterium spongiae sp. nov.</title>
        <authorList>
            <person name="Stinear T."/>
        </authorList>
    </citation>
    <scope>NUCLEOTIDE SEQUENCE</scope>
    <source>
        <strain evidence="15">FSD4b-SM</strain>
    </source>
</reference>
<evidence type="ECO:0000256" key="12">
    <source>
        <dbReference type="SAM" id="MobiDB-lite"/>
    </source>
</evidence>
<dbReference type="KEGG" id="mspg:F6B93_05415"/>
<evidence type="ECO:0000256" key="7">
    <source>
        <dbReference type="ARBA" id="ARBA00023136"/>
    </source>
</evidence>
<dbReference type="InterPro" id="IPR015892">
    <property type="entry name" value="Carbonic_anhydrase_CS"/>
</dbReference>
<dbReference type="GO" id="GO:0015976">
    <property type="term" value="P:carbon utilization"/>
    <property type="evidence" value="ECO:0007669"/>
    <property type="project" value="InterPro"/>
</dbReference>
<feature type="domain" description="SLC26A/SulP transporter" evidence="14">
    <location>
        <begin position="28"/>
        <end position="395"/>
    </location>
</feature>
<feature type="transmembrane region" description="Helical" evidence="13">
    <location>
        <begin position="59"/>
        <end position="79"/>
    </location>
</feature>
<comment type="cofactor">
    <cofactor evidence="11">
        <name>Zn(2+)</name>
        <dbReference type="ChEBI" id="CHEBI:29105"/>
    </cofactor>
    <text evidence="11">Binds 1 zinc ion per subunit.</text>
</comment>
<dbReference type="PANTHER" id="PTHR11814">
    <property type="entry name" value="SULFATE TRANSPORTER"/>
    <property type="match status" value="1"/>
</dbReference>
<keyword evidence="8" id="KW-0456">Lyase</keyword>
<comment type="subcellular location">
    <subcellularLocation>
        <location evidence="1">Membrane</location>
        <topology evidence="1">Multi-pass membrane protein</topology>
    </subcellularLocation>
</comment>
<evidence type="ECO:0000256" key="4">
    <source>
        <dbReference type="ARBA" id="ARBA00022692"/>
    </source>
</evidence>
<feature type="transmembrane region" description="Helical" evidence="13">
    <location>
        <begin position="32"/>
        <end position="52"/>
    </location>
</feature>
<evidence type="ECO:0000313" key="15">
    <source>
        <dbReference type="EMBL" id="QUR69609.1"/>
    </source>
</evidence>
<comment type="similarity">
    <text evidence="2">Belongs to the beta-class carbonic anhydrase family.</text>
</comment>
<evidence type="ECO:0000313" key="16">
    <source>
        <dbReference type="Proteomes" id="UP000682202"/>
    </source>
</evidence>
<dbReference type="PROSITE" id="PS00704">
    <property type="entry name" value="PROK_CO2_ANHYDRASE_1"/>
    <property type="match status" value="1"/>
</dbReference>
<evidence type="ECO:0000256" key="13">
    <source>
        <dbReference type="SAM" id="Phobius"/>
    </source>
</evidence>
<sequence length="756" mass="78865">MDVNCCAGIRGGQRLIDALGSRSIPQNLRHDFPASLVVFLVALPLSLGIAIASGAPLMAGLIAAVVGGIVAGSLGGSSVQVSGPAAGLTVVVAGLIDELGWPMLCLMTIGAGALQILFGVSRIARAALAIAPVVVHAMLAGIGVTIMLQQVHVLLGGSSHSTAWRNIAALPDGILHHELHEVIIGGIVIAILLVWSKLPAAVRIIPGPLVAIAGATAFSLIVDLHVERIQLSGNFFEAIGLPQLPALSPSGQPWAHHIGAIAIGVLTIALIASVESLLCAVGVDKLHRGPRTNFNREMIGQGSANVVSGLLGGLPITGVIVRSSANVAAGARTRMSAVLHGVWVLLFASLLTGLVELIPKAALAGLLIVVGGRLVRLAHIKIAWRTGNFVIYAITIACVVFLNLLEGVLIGLTVAILFLLFRVIRAPVEVRPVGGEGPTQWRVYIDGTASFLLLPRLTKVLSTLPQGSAVTLNLNADYIDDSVSDAISDWQRAHEAMGGAVAIVETAPGRLDRAHTDPPKRQFTHDAIGLGPRRSARGNSHNGGSASILDGIDDYHRNGAAALHPYIAGLTDSQNPYALFLTCADSRILPHVITASGPGDLYTVRNFGNLVPNDPTDASVDAPLDFAVNQLGVSSVVVCGHSSCGAMATLLEGTATDATTPMGHWLEFARDSLVAFHNHHPARRSAASAGYPEREQLSIVNIAVQLERLTRHPIVATRVATGDVQLVGAFFDISTARVYEVNQNGIVCPEAPVVIR</sequence>
<feature type="binding site" evidence="11">
    <location>
        <position position="583"/>
    </location>
    <ligand>
        <name>Zn(2+)</name>
        <dbReference type="ChEBI" id="CHEBI:29105"/>
    </ligand>
</feature>
<protein>
    <recommendedName>
        <fullName evidence="3">carbonic anhydrase</fullName>
        <ecNumber evidence="3">4.2.1.1</ecNumber>
    </recommendedName>
</protein>